<comment type="caution">
    <text evidence="2">The sequence shown here is derived from an EMBL/GenBank/DDBJ whole genome shotgun (WGS) entry which is preliminary data.</text>
</comment>
<dbReference type="SUPFAM" id="SSF51206">
    <property type="entry name" value="cAMP-binding domain-like"/>
    <property type="match status" value="1"/>
</dbReference>
<dbReference type="InterPro" id="IPR018490">
    <property type="entry name" value="cNMP-bd_dom_sf"/>
</dbReference>
<accession>W2Y3W4</accession>
<protein>
    <recommendedName>
        <fullName evidence="1">Cyclic nucleotide-binding domain-containing protein</fullName>
    </recommendedName>
</protein>
<dbReference type="AlphaFoldDB" id="W2Y3W4"/>
<sequence length="97" mass="10876">MYVTHWLKQEGDTLYRAGGLVNGVYFIGYGKVDVFMPSKIHEGLGPGFRARPPSPVFFLSKSHYARMQKAHPTLARFQQAMLQSMAIGVLESNLTDD</sequence>
<evidence type="ECO:0000313" key="2">
    <source>
        <dbReference type="EMBL" id="ETP29417.1"/>
    </source>
</evidence>
<dbReference type="EMBL" id="ANIY01004441">
    <property type="protein sequence ID" value="ETP29417.1"/>
    <property type="molecule type" value="Genomic_DNA"/>
</dbReference>
<name>W2Y3W4_PHYNI</name>
<feature type="domain" description="Cyclic nucleotide-binding" evidence="1">
    <location>
        <begin position="1"/>
        <end position="47"/>
    </location>
</feature>
<dbReference type="PROSITE" id="PS50042">
    <property type="entry name" value="CNMP_BINDING_3"/>
    <property type="match status" value="1"/>
</dbReference>
<gene>
    <name evidence="2" type="ORF">F442_21430</name>
</gene>
<evidence type="ECO:0000259" key="1">
    <source>
        <dbReference type="PROSITE" id="PS50042"/>
    </source>
</evidence>
<evidence type="ECO:0000313" key="3">
    <source>
        <dbReference type="Proteomes" id="UP000018948"/>
    </source>
</evidence>
<proteinExistence type="predicted"/>
<dbReference type="Proteomes" id="UP000018948">
    <property type="component" value="Unassembled WGS sequence"/>
</dbReference>
<organism evidence="2 3">
    <name type="scientific">Phytophthora nicotianae P10297</name>
    <dbReference type="NCBI Taxonomy" id="1317064"/>
    <lineage>
        <taxon>Eukaryota</taxon>
        <taxon>Sar</taxon>
        <taxon>Stramenopiles</taxon>
        <taxon>Oomycota</taxon>
        <taxon>Peronosporomycetes</taxon>
        <taxon>Peronosporales</taxon>
        <taxon>Peronosporaceae</taxon>
        <taxon>Phytophthora</taxon>
    </lineage>
</organism>
<dbReference type="InterPro" id="IPR000595">
    <property type="entry name" value="cNMP-bd_dom"/>
</dbReference>
<reference evidence="2 3" key="1">
    <citation type="submission" date="2013-11" db="EMBL/GenBank/DDBJ databases">
        <title>The Genome Sequence of Phytophthora parasitica P10297.</title>
        <authorList>
            <consortium name="The Broad Institute Genomics Platform"/>
            <person name="Russ C."/>
            <person name="Tyler B."/>
            <person name="Panabieres F."/>
            <person name="Shan W."/>
            <person name="Tripathy S."/>
            <person name="Grunwald N."/>
            <person name="Machado M."/>
            <person name="Johnson C.S."/>
            <person name="Walker B."/>
            <person name="Young S.K."/>
            <person name="Zeng Q."/>
            <person name="Gargeya S."/>
            <person name="Fitzgerald M."/>
            <person name="Haas B."/>
            <person name="Abouelleil A."/>
            <person name="Allen A.W."/>
            <person name="Alvarado L."/>
            <person name="Arachchi H.M."/>
            <person name="Berlin A.M."/>
            <person name="Chapman S.B."/>
            <person name="Gainer-Dewar J."/>
            <person name="Goldberg J."/>
            <person name="Griggs A."/>
            <person name="Gujja S."/>
            <person name="Hansen M."/>
            <person name="Howarth C."/>
            <person name="Imamovic A."/>
            <person name="Ireland A."/>
            <person name="Larimer J."/>
            <person name="McCowan C."/>
            <person name="Murphy C."/>
            <person name="Pearson M."/>
            <person name="Poon T.W."/>
            <person name="Priest M."/>
            <person name="Roberts A."/>
            <person name="Saif S."/>
            <person name="Shea T."/>
            <person name="Sisk P."/>
            <person name="Sykes S."/>
            <person name="Wortman J."/>
            <person name="Nusbaum C."/>
            <person name="Birren B."/>
        </authorList>
    </citation>
    <scope>NUCLEOTIDE SEQUENCE [LARGE SCALE GENOMIC DNA]</scope>
    <source>
        <strain evidence="2 3">P10297</strain>
    </source>
</reference>